<protein>
    <submittedName>
        <fullName evidence="1">Uncharacterized protein</fullName>
    </submittedName>
</protein>
<dbReference type="EMBL" id="CAJJDO010000094">
    <property type="protein sequence ID" value="CAD8189771.1"/>
    <property type="molecule type" value="Genomic_DNA"/>
</dbReference>
<dbReference type="OrthoDB" id="306720at2759"/>
<organism evidence="1 2">
    <name type="scientific">Paramecium pentaurelia</name>
    <dbReference type="NCBI Taxonomy" id="43138"/>
    <lineage>
        <taxon>Eukaryota</taxon>
        <taxon>Sar</taxon>
        <taxon>Alveolata</taxon>
        <taxon>Ciliophora</taxon>
        <taxon>Intramacronucleata</taxon>
        <taxon>Oligohymenophorea</taxon>
        <taxon>Peniculida</taxon>
        <taxon>Parameciidae</taxon>
        <taxon>Paramecium</taxon>
    </lineage>
</organism>
<comment type="caution">
    <text evidence="1">The sequence shown here is derived from an EMBL/GenBank/DDBJ whole genome shotgun (WGS) entry which is preliminary data.</text>
</comment>
<dbReference type="AlphaFoldDB" id="A0A8S1WMD6"/>
<gene>
    <name evidence="1" type="ORF">PPENT_87.1.T0940193</name>
</gene>
<accession>A0A8S1WMD6</accession>
<evidence type="ECO:0000313" key="2">
    <source>
        <dbReference type="Proteomes" id="UP000689195"/>
    </source>
</evidence>
<proteinExistence type="predicted"/>
<reference evidence="1" key="1">
    <citation type="submission" date="2021-01" db="EMBL/GenBank/DDBJ databases">
        <authorList>
            <consortium name="Genoscope - CEA"/>
            <person name="William W."/>
        </authorList>
    </citation>
    <scope>NUCLEOTIDE SEQUENCE</scope>
</reference>
<name>A0A8S1WMD6_9CILI</name>
<sequence>MNQGISFDPISKFFIRIRERQMRSYTINIKQSQSPINSQEKRASTIIQPPNSFRQIQQDQKKQSHFLFQKSTLVNKQLRIQHKKYYQQQYYKIASKQIILDQHEKTCLPFIDISQLSQESQPLPIVINKKKELVKFKSQRPQFTLL</sequence>
<evidence type="ECO:0000313" key="1">
    <source>
        <dbReference type="EMBL" id="CAD8189771.1"/>
    </source>
</evidence>
<dbReference type="Proteomes" id="UP000689195">
    <property type="component" value="Unassembled WGS sequence"/>
</dbReference>
<keyword evidence="2" id="KW-1185">Reference proteome</keyword>